<keyword evidence="3" id="KW-1185">Reference proteome</keyword>
<name>A0A5B7GRW6_PORTR</name>
<evidence type="ECO:0000313" key="3">
    <source>
        <dbReference type="Proteomes" id="UP000324222"/>
    </source>
</evidence>
<feature type="region of interest" description="Disordered" evidence="1">
    <location>
        <begin position="30"/>
        <end position="50"/>
    </location>
</feature>
<proteinExistence type="predicted"/>
<dbReference type="Proteomes" id="UP000324222">
    <property type="component" value="Unassembled WGS sequence"/>
</dbReference>
<evidence type="ECO:0000313" key="2">
    <source>
        <dbReference type="EMBL" id="MPC62921.1"/>
    </source>
</evidence>
<sequence length="173" mass="18711">MARICFYQHTRTHTRTRHLSCTLSVPNWPPHASPPSPVPSRPLQALRRPQGGQGCPTVACKPKNQQIMLNFVNCKLWLGSVFPAFHLPGAGLGASRGSDGPTCPACWGGTAGGAPPAATHAHYWPKIVLNVPLAPIQFWLPSPLLGFARPPRASLGLYKHDSNTHHDSGHLRC</sequence>
<protein>
    <submittedName>
        <fullName evidence="2">Uncharacterized protein</fullName>
    </submittedName>
</protein>
<gene>
    <name evidence="2" type="ORF">E2C01_057012</name>
</gene>
<dbReference type="AlphaFoldDB" id="A0A5B7GRW6"/>
<accession>A0A5B7GRW6</accession>
<reference evidence="2 3" key="1">
    <citation type="submission" date="2019-05" db="EMBL/GenBank/DDBJ databases">
        <title>Another draft genome of Portunus trituberculatus and its Hox gene families provides insights of decapod evolution.</title>
        <authorList>
            <person name="Jeong J.-H."/>
            <person name="Song I."/>
            <person name="Kim S."/>
            <person name="Choi T."/>
            <person name="Kim D."/>
            <person name="Ryu S."/>
            <person name="Kim W."/>
        </authorList>
    </citation>
    <scope>NUCLEOTIDE SEQUENCE [LARGE SCALE GENOMIC DNA]</scope>
    <source>
        <tissue evidence="2">Muscle</tissue>
    </source>
</reference>
<organism evidence="2 3">
    <name type="scientific">Portunus trituberculatus</name>
    <name type="common">Swimming crab</name>
    <name type="synonym">Neptunus trituberculatus</name>
    <dbReference type="NCBI Taxonomy" id="210409"/>
    <lineage>
        <taxon>Eukaryota</taxon>
        <taxon>Metazoa</taxon>
        <taxon>Ecdysozoa</taxon>
        <taxon>Arthropoda</taxon>
        <taxon>Crustacea</taxon>
        <taxon>Multicrustacea</taxon>
        <taxon>Malacostraca</taxon>
        <taxon>Eumalacostraca</taxon>
        <taxon>Eucarida</taxon>
        <taxon>Decapoda</taxon>
        <taxon>Pleocyemata</taxon>
        <taxon>Brachyura</taxon>
        <taxon>Eubrachyura</taxon>
        <taxon>Portunoidea</taxon>
        <taxon>Portunidae</taxon>
        <taxon>Portuninae</taxon>
        <taxon>Portunus</taxon>
    </lineage>
</organism>
<comment type="caution">
    <text evidence="2">The sequence shown here is derived from an EMBL/GenBank/DDBJ whole genome shotgun (WGS) entry which is preliminary data.</text>
</comment>
<dbReference type="EMBL" id="VSRR010020218">
    <property type="protein sequence ID" value="MPC62921.1"/>
    <property type="molecule type" value="Genomic_DNA"/>
</dbReference>
<evidence type="ECO:0000256" key="1">
    <source>
        <dbReference type="SAM" id="MobiDB-lite"/>
    </source>
</evidence>
<feature type="compositionally biased region" description="Pro residues" evidence="1">
    <location>
        <begin position="30"/>
        <end position="40"/>
    </location>
</feature>